<reference evidence="10" key="1">
    <citation type="journal article" date="2019" name="Int. J. Syst. Evol. Microbiol.">
        <title>The Global Catalogue of Microorganisms (GCM) 10K type strain sequencing project: providing services to taxonomists for standard genome sequencing and annotation.</title>
        <authorList>
            <consortium name="The Broad Institute Genomics Platform"/>
            <consortium name="The Broad Institute Genome Sequencing Center for Infectious Disease"/>
            <person name="Wu L."/>
            <person name="Ma J."/>
        </authorList>
    </citation>
    <scope>NUCLEOTIDE SEQUENCE [LARGE SCALE GENOMIC DNA]</scope>
    <source>
        <strain evidence="10">TISTR 1571</strain>
    </source>
</reference>
<feature type="transmembrane region" description="Helical" evidence="8">
    <location>
        <begin position="204"/>
        <end position="231"/>
    </location>
</feature>
<evidence type="ECO:0000256" key="4">
    <source>
        <dbReference type="ARBA" id="ARBA00022475"/>
    </source>
</evidence>
<keyword evidence="5 8" id="KW-0812">Transmembrane</keyword>
<feature type="transmembrane region" description="Helical" evidence="8">
    <location>
        <begin position="454"/>
        <end position="474"/>
    </location>
</feature>
<organism evidence="9 10">
    <name type="scientific">Piscibacillus salipiscarius</name>
    <dbReference type="NCBI Taxonomy" id="299480"/>
    <lineage>
        <taxon>Bacteria</taxon>
        <taxon>Bacillati</taxon>
        <taxon>Bacillota</taxon>
        <taxon>Bacilli</taxon>
        <taxon>Bacillales</taxon>
        <taxon>Bacillaceae</taxon>
        <taxon>Piscibacillus</taxon>
    </lineage>
</organism>
<dbReference type="InterPro" id="IPR000060">
    <property type="entry name" value="BCCT_transptr"/>
</dbReference>
<keyword evidence="7 8" id="KW-0472">Membrane</keyword>
<keyword evidence="6 8" id="KW-1133">Transmembrane helix</keyword>
<feature type="transmembrane region" description="Helical" evidence="8">
    <location>
        <begin position="100"/>
        <end position="118"/>
    </location>
</feature>
<feature type="transmembrane region" description="Helical" evidence="8">
    <location>
        <begin position="480"/>
        <end position="501"/>
    </location>
</feature>
<evidence type="ECO:0000256" key="1">
    <source>
        <dbReference type="ARBA" id="ARBA00004651"/>
    </source>
</evidence>
<keyword evidence="10" id="KW-1185">Reference proteome</keyword>
<dbReference type="PANTHER" id="PTHR30047:SF7">
    <property type="entry name" value="HIGH-AFFINITY CHOLINE TRANSPORT PROTEIN"/>
    <property type="match status" value="1"/>
</dbReference>
<evidence type="ECO:0000256" key="5">
    <source>
        <dbReference type="ARBA" id="ARBA00022692"/>
    </source>
</evidence>
<comment type="subcellular location">
    <subcellularLocation>
        <location evidence="1">Cell membrane</location>
        <topology evidence="1">Multi-pass membrane protein</topology>
    </subcellularLocation>
</comment>
<comment type="similarity">
    <text evidence="2">Belongs to the BCCT transporter (TC 2.A.15) family.</text>
</comment>
<name>A0ABW5QA87_9BACI</name>
<dbReference type="EMBL" id="JBHUMZ010000020">
    <property type="protein sequence ID" value="MFD2638918.1"/>
    <property type="molecule type" value="Genomic_DNA"/>
</dbReference>
<evidence type="ECO:0000256" key="7">
    <source>
        <dbReference type="ARBA" id="ARBA00023136"/>
    </source>
</evidence>
<evidence type="ECO:0000256" key="2">
    <source>
        <dbReference type="ARBA" id="ARBA00005658"/>
    </source>
</evidence>
<dbReference type="RefSeq" id="WP_377328698.1">
    <property type="nucleotide sequence ID" value="NZ_JBHUMZ010000020.1"/>
</dbReference>
<evidence type="ECO:0000256" key="6">
    <source>
        <dbReference type="ARBA" id="ARBA00022989"/>
    </source>
</evidence>
<dbReference type="PANTHER" id="PTHR30047">
    <property type="entry name" value="HIGH-AFFINITY CHOLINE TRANSPORT PROTEIN-RELATED"/>
    <property type="match status" value="1"/>
</dbReference>
<feature type="transmembrane region" description="Helical" evidence="8">
    <location>
        <begin position="21"/>
        <end position="41"/>
    </location>
</feature>
<evidence type="ECO:0000313" key="9">
    <source>
        <dbReference type="EMBL" id="MFD2638918.1"/>
    </source>
</evidence>
<feature type="transmembrane region" description="Helical" evidence="8">
    <location>
        <begin position="416"/>
        <end position="434"/>
    </location>
</feature>
<evidence type="ECO:0000256" key="8">
    <source>
        <dbReference type="SAM" id="Phobius"/>
    </source>
</evidence>
<evidence type="ECO:0000256" key="3">
    <source>
        <dbReference type="ARBA" id="ARBA00022448"/>
    </source>
</evidence>
<feature type="transmembrane region" description="Helical" evidence="8">
    <location>
        <begin position="323"/>
        <end position="346"/>
    </location>
</feature>
<keyword evidence="3" id="KW-0813">Transport</keyword>
<gene>
    <name evidence="9" type="ORF">ACFSW4_08585</name>
</gene>
<dbReference type="Pfam" id="PF02028">
    <property type="entry name" value="BCCT"/>
    <property type="match status" value="1"/>
</dbReference>
<feature type="transmembrane region" description="Helical" evidence="8">
    <location>
        <begin position="151"/>
        <end position="175"/>
    </location>
</feature>
<feature type="transmembrane region" description="Helical" evidence="8">
    <location>
        <begin position="243"/>
        <end position="265"/>
    </location>
</feature>
<evidence type="ECO:0000313" key="10">
    <source>
        <dbReference type="Proteomes" id="UP001597452"/>
    </source>
</evidence>
<proteinExistence type="inferred from homology"/>
<feature type="transmembrane region" description="Helical" evidence="8">
    <location>
        <begin position="358"/>
        <end position="376"/>
    </location>
</feature>
<dbReference type="Proteomes" id="UP001597452">
    <property type="component" value="Unassembled WGS sequence"/>
</dbReference>
<comment type="caution">
    <text evidence="9">The sequence shown here is derived from an EMBL/GenBank/DDBJ whole genome shotgun (WGS) entry which is preliminary data.</text>
</comment>
<feature type="transmembrane region" description="Helical" evidence="8">
    <location>
        <begin position="61"/>
        <end position="79"/>
    </location>
</feature>
<accession>A0ABW5QA87</accession>
<protein>
    <submittedName>
        <fullName evidence="9">BCCT family transporter</fullName>
    </submittedName>
</protein>
<keyword evidence="4" id="KW-1003">Cell membrane</keyword>
<sequence>MMKIKEKYHSEDYLGKGVQKTALFISGGFLILFFLLAFLAPDFTEKAVGASFDWSAQFFGLFWQLLMLATLIVGLLLMFTRYGRVKLGKQETPEFSNFRWIAMVLTTLLASGGVFWAASEPMSHFITTPPLFSAENLSAWDRAVPGVAQAFFHWGFSAWAVLGTVATIVLMYAHYHRGMPLKPRTILYPLIGDKVFKRYNFFGLTADVTSIIAVAAGTIGAIGFLGLQAAYAFEQVTGIESNLFMQILFIVILIGIATISAVTGVDKGIQLLSRFNVAFAVLLMVIILIVGPTAFILDIFITAEAFQLQNFLMMSLTRGDETWLAWWTVFFWGWFIGFGPMMSIFIARISRGRTIRELIVAVAIISPIVSNLWFATLGGSGVFFEMQNSGIISEPLQNVGQEAAVMAILNQLPMSAAFAVGFLIITIVFVATTADSMSYASAVAVTGNDNPSKYIRVFWALIFGAVAVALLTLGEGSIGLLQNFIVVSAVPVSLLLLPPVWDSVKIANKMAIEQGIKSKDDRSKL</sequence>
<feature type="transmembrane region" description="Helical" evidence="8">
    <location>
        <begin position="277"/>
        <end position="303"/>
    </location>
</feature>